<evidence type="ECO:0000256" key="7">
    <source>
        <dbReference type="ARBA" id="ARBA00022692"/>
    </source>
</evidence>
<evidence type="ECO:0000256" key="4">
    <source>
        <dbReference type="ARBA" id="ARBA00022519"/>
    </source>
</evidence>
<dbReference type="GO" id="GO:0006744">
    <property type="term" value="P:ubiquinone biosynthetic process"/>
    <property type="evidence" value="ECO:0007669"/>
    <property type="project" value="UniProtKB-UniPathway"/>
</dbReference>
<evidence type="ECO:0000313" key="15">
    <source>
        <dbReference type="EMBL" id="EIJ35585.1"/>
    </source>
</evidence>
<feature type="active site" description="Proton acceptor" evidence="13">
    <location>
        <position position="287"/>
    </location>
</feature>
<organism evidence="15 16">
    <name type="scientific">Thiothrix nivea (strain ATCC 35100 / DSM 5205 / JP2)</name>
    <dbReference type="NCBI Taxonomy" id="870187"/>
    <lineage>
        <taxon>Bacteria</taxon>
        <taxon>Pseudomonadati</taxon>
        <taxon>Pseudomonadota</taxon>
        <taxon>Gammaproteobacteria</taxon>
        <taxon>Thiotrichales</taxon>
        <taxon>Thiotrichaceae</taxon>
        <taxon>Thiothrix</taxon>
    </lineage>
</organism>
<evidence type="ECO:0000256" key="3">
    <source>
        <dbReference type="ARBA" id="ARBA00022475"/>
    </source>
</evidence>
<evidence type="ECO:0000256" key="12">
    <source>
        <dbReference type="ARBA" id="ARBA00023136"/>
    </source>
</evidence>
<protein>
    <recommendedName>
        <fullName evidence="13">Probable protein kinase UbiB</fullName>
        <ecNumber evidence="13">2.7.-.-</ecNumber>
    </recommendedName>
    <alternativeName>
        <fullName evidence="13">Ubiquinone biosynthesis protein UbiB</fullName>
    </alternativeName>
</protein>
<keyword evidence="5 13" id="KW-0808">Transferase</keyword>
<keyword evidence="10 13" id="KW-0067">ATP-binding</keyword>
<dbReference type="GO" id="GO:0005524">
    <property type="term" value="F:ATP binding"/>
    <property type="evidence" value="ECO:0007669"/>
    <property type="project" value="UniProtKB-KW"/>
</dbReference>
<evidence type="ECO:0000313" key="16">
    <source>
        <dbReference type="Proteomes" id="UP000005317"/>
    </source>
</evidence>
<comment type="caution">
    <text evidence="13">Lacks conserved residue(s) required for the propagation of feature annotation.</text>
</comment>
<keyword evidence="3 13" id="KW-1003">Cell membrane</keyword>
<feature type="binding site" evidence="13">
    <location>
        <position position="152"/>
    </location>
    <ligand>
        <name>ATP</name>
        <dbReference type="ChEBI" id="CHEBI:30616"/>
    </ligand>
</feature>
<evidence type="ECO:0000256" key="13">
    <source>
        <dbReference type="HAMAP-Rule" id="MF_00414"/>
    </source>
</evidence>
<comment type="subcellular location">
    <subcellularLocation>
        <location evidence="13">Cell membrane</location>
        <topology evidence="13">Single-pass membrane protein</topology>
    </subcellularLocation>
</comment>
<dbReference type="PANTHER" id="PTHR10566:SF113">
    <property type="entry name" value="PROTEIN ACTIVITY OF BC1 COMPLEX KINASE 7, CHLOROPLASTIC"/>
    <property type="match status" value="1"/>
</dbReference>
<name>A0A656HKN6_THINJ</name>
<dbReference type="GO" id="GO:0016491">
    <property type="term" value="F:oxidoreductase activity"/>
    <property type="evidence" value="ECO:0007669"/>
    <property type="project" value="UniProtKB-KW"/>
</dbReference>
<dbReference type="GO" id="GO:0010795">
    <property type="term" value="P:regulation of ubiquinone biosynthetic process"/>
    <property type="evidence" value="ECO:0007669"/>
    <property type="project" value="UniProtKB-UniRule"/>
</dbReference>
<dbReference type="PROSITE" id="PS50011">
    <property type="entry name" value="PROTEIN_KINASE_DOM"/>
    <property type="match status" value="1"/>
</dbReference>
<keyword evidence="15" id="KW-0560">Oxidoreductase</keyword>
<dbReference type="OrthoDB" id="9795390at2"/>
<keyword evidence="9 13" id="KW-0418">Kinase</keyword>
<dbReference type="HAMAP" id="MF_00414">
    <property type="entry name" value="UbiB"/>
    <property type="match status" value="1"/>
</dbReference>
<feature type="binding site" evidence="13">
    <location>
        <begin position="130"/>
        <end position="138"/>
    </location>
    <ligand>
        <name>ATP</name>
        <dbReference type="ChEBI" id="CHEBI:30616"/>
    </ligand>
</feature>
<evidence type="ECO:0000256" key="2">
    <source>
        <dbReference type="ARBA" id="ARBA00009670"/>
    </source>
</evidence>
<dbReference type="NCBIfam" id="NF003404">
    <property type="entry name" value="PRK04750.1"/>
    <property type="match status" value="1"/>
</dbReference>
<dbReference type="InterPro" id="IPR004147">
    <property type="entry name" value="ABC1_dom"/>
</dbReference>
<dbReference type="InterPro" id="IPR000719">
    <property type="entry name" value="Prot_kinase_dom"/>
</dbReference>
<reference evidence="16" key="1">
    <citation type="journal article" date="2011" name="Stand. Genomic Sci.">
        <title>Genome sequence of the filamentous, gliding Thiothrix nivea neotype strain (JP2(T)).</title>
        <authorList>
            <person name="Lapidus A."/>
            <person name="Nolan M."/>
            <person name="Lucas S."/>
            <person name="Glavina Del Rio T."/>
            <person name="Tice H."/>
            <person name="Cheng J.F."/>
            <person name="Tapia R."/>
            <person name="Han C."/>
            <person name="Goodwin L."/>
            <person name="Pitluck S."/>
            <person name="Liolios K."/>
            <person name="Pagani I."/>
            <person name="Ivanova N."/>
            <person name="Huntemann M."/>
            <person name="Mavromatis K."/>
            <person name="Mikhailova N."/>
            <person name="Pati A."/>
            <person name="Chen A."/>
            <person name="Palaniappan K."/>
            <person name="Land M."/>
            <person name="Brambilla E.M."/>
            <person name="Rohde M."/>
            <person name="Abt B."/>
            <person name="Verbarg S."/>
            <person name="Goker M."/>
            <person name="Bristow J."/>
            <person name="Eisen J.A."/>
            <person name="Markowitz V."/>
            <person name="Hugenholtz P."/>
            <person name="Kyrpides N.C."/>
            <person name="Klenk H.P."/>
            <person name="Woyke T."/>
        </authorList>
    </citation>
    <scope>NUCLEOTIDE SEQUENCE [LARGE SCALE GENOMIC DNA]</scope>
    <source>
        <strain evidence="16">ATCC 35100 / DSM 5205 / JP2</strain>
    </source>
</reference>
<evidence type="ECO:0000256" key="10">
    <source>
        <dbReference type="ARBA" id="ARBA00022840"/>
    </source>
</evidence>
<dbReference type="EMBL" id="JH651384">
    <property type="protein sequence ID" value="EIJ35585.1"/>
    <property type="molecule type" value="Genomic_DNA"/>
</dbReference>
<dbReference type="InterPro" id="IPR045308">
    <property type="entry name" value="UbiB_bact"/>
</dbReference>
<dbReference type="AlphaFoldDB" id="A0A656HKN6"/>
<keyword evidence="6 13" id="KW-0831">Ubiquinone biosynthesis</keyword>
<dbReference type="GO" id="GO:0005886">
    <property type="term" value="C:plasma membrane"/>
    <property type="evidence" value="ECO:0007669"/>
    <property type="project" value="UniProtKB-SubCell"/>
</dbReference>
<dbReference type="GO" id="GO:0004672">
    <property type="term" value="F:protein kinase activity"/>
    <property type="evidence" value="ECO:0007669"/>
    <property type="project" value="UniProtKB-UniRule"/>
</dbReference>
<dbReference type="InterPro" id="IPR010232">
    <property type="entry name" value="UbiB"/>
</dbReference>
<dbReference type="UniPathway" id="UPA00232"/>
<comment type="similarity">
    <text evidence="2">Belongs to the protein kinase superfamily. ADCK protein kinase family.</text>
</comment>
<evidence type="ECO:0000256" key="8">
    <source>
        <dbReference type="ARBA" id="ARBA00022741"/>
    </source>
</evidence>
<dbReference type="PANTHER" id="PTHR10566">
    <property type="entry name" value="CHAPERONE-ACTIVITY OF BC1 COMPLEX CABC1 -RELATED"/>
    <property type="match status" value="1"/>
</dbReference>
<dbReference type="RefSeq" id="WP_002709485.1">
    <property type="nucleotide sequence ID" value="NZ_JH651384.1"/>
</dbReference>
<dbReference type="Pfam" id="PF03109">
    <property type="entry name" value="ABC1"/>
    <property type="match status" value="1"/>
</dbReference>
<dbReference type="SUPFAM" id="SSF56112">
    <property type="entry name" value="Protein kinase-like (PK-like)"/>
    <property type="match status" value="1"/>
</dbReference>
<keyword evidence="4" id="KW-0997">Cell inner membrane</keyword>
<keyword evidence="12 13" id="KW-0472">Membrane</keyword>
<dbReference type="NCBIfam" id="TIGR01982">
    <property type="entry name" value="UbiB"/>
    <property type="match status" value="1"/>
</dbReference>
<comment type="function">
    <text evidence="13">Is probably a protein kinase regulator of UbiI activity which is involved in aerobic coenzyme Q (ubiquinone) biosynthesis.</text>
</comment>
<gene>
    <name evidence="13" type="primary">ubiB</name>
    <name evidence="15" type="ORF">Thini_3059</name>
</gene>
<evidence type="ECO:0000259" key="14">
    <source>
        <dbReference type="PROSITE" id="PS50011"/>
    </source>
</evidence>
<evidence type="ECO:0000256" key="11">
    <source>
        <dbReference type="ARBA" id="ARBA00022989"/>
    </source>
</evidence>
<keyword evidence="7 13" id="KW-0812">Transmembrane</keyword>
<comment type="similarity">
    <text evidence="13">Belongs to the ABC1 family. UbiB subfamily.</text>
</comment>
<dbReference type="InterPro" id="IPR050154">
    <property type="entry name" value="UbiB_kinase"/>
</dbReference>
<feature type="transmembrane region" description="Helical" evidence="13">
    <location>
        <begin position="501"/>
        <end position="519"/>
    </location>
</feature>
<evidence type="ECO:0000256" key="1">
    <source>
        <dbReference type="ARBA" id="ARBA00005020"/>
    </source>
</evidence>
<dbReference type="Proteomes" id="UP000005317">
    <property type="component" value="Unassembled WGS sequence"/>
</dbReference>
<dbReference type="Gene3D" id="1.10.510.10">
    <property type="entry name" value="Transferase(Phosphotransferase) domain 1"/>
    <property type="match status" value="1"/>
</dbReference>
<accession>A0A656HKN6</accession>
<feature type="domain" description="Protein kinase" evidence="14">
    <location>
        <begin position="124"/>
        <end position="521"/>
    </location>
</feature>
<sequence length="521" mass="61296">MKPFTRLLRLWTINRVFIRHGLDELVFTIPFLRPVAFLYHLAPWNWGKQETRPRGERIRRALEDLGPIFIKFGQMLSTRRDLLPDDIAAELTRLQDRVPPFSSAESRKLIEKAYGKPVTEVFQHFETDPMASASIAQVHAAQLWDGKDVVVKVLRPGIRKTIRQDVELMYIIARLVQFYWKEGRRLRPVEVVAEYEKTIFDELDLMREAANASQLHRNFEQSKMLYVPEIYWDYTHPNVIVMERIYGIPVGDIQKLRELNVNFKRLGELGVEVFFTQVFRHNFFHADMHPGNIFVNASNPQEPQYMAVDFGIVGTLSPDDKRYLAENFYAFFNRDYKRVAELHVESGWVPPTTRVEEFESAIRTVCEPIFNLPIKDISFGHFLLRLFQTARRFNMEVQPQLVLLQKTLLNIEGLGRQLYPDLDLWATAKPFIERWMDEQLGIRALMRGAKDNLPKLLENLPYMPNMLHDIMRQTSQHQLKMQWESQQLEQLRQEIRRSQRINQTLFAVGIVLILAALLYRS</sequence>
<dbReference type="CDD" id="cd13972">
    <property type="entry name" value="UbiB"/>
    <property type="match status" value="1"/>
</dbReference>
<keyword evidence="16" id="KW-1185">Reference proteome</keyword>
<keyword evidence="11 13" id="KW-1133">Transmembrane helix</keyword>
<evidence type="ECO:0000256" key="5">
    <source>
        <dbReference type="ARBA" id="ARBA00022679"/>
    </source>
</evidence>
<comment type="pathway">
    <text evidence="1 13">Cofactor biosynthesis; ubiquinone biosynthesis [regulation].</text>
</comment>
<evidence type="ECO:0000256" key="6">
    <source>
        <dbReference type="ARBA" id="ARBA00022688"/>
    </source>
</evidence>
<evidence type="ECO:0000256" key="9">
    <source>
        <dbReference type="ARBA" id="ARBA00022777"/>
    </source>
</evidence>
<dbReference type="InterPro" id="IPR011009">
    <property type="entry name" value="Kinase-like_dom_sf"/>
</dbReference>
<dbReference type="EC" id="2.7.-.-" evidence="13"/>
<keyword evidence="8 13" id="KW-0547">Nucleotide-binding</keyword>
<proteinExistence type="inferred from homology"/>